<feature type="transmembrane region" description="Helical" evidence="10">
    <location>
        <begin position="590"/>
        <end position="613"/>
    </location>
</feature>
<protein>
    <recommendedName>
        <fullName evidence="10">Sulfhydryl oxidase</fullName>
        <ecNumber evidence="10">1.8.3.2</ecNumber>
    </recommendedName>
</protein>
<dbReference type="Pfam" id="PF18371">
    <property type="entry name" value="FAD_SOX"/>
    <property type="match status" value="1"/>
</dbReference>
<evidence type="ECO:0000256" key="3">
    <source>
        <dbReference type="ARBA" id="ARBA00022630"/>
    </source>
</evidence>
<keyword evidence="3 10" id="KW-0285">Flavoprotein</keyword>
<evidence type="ECO:0000256" key="9">
    <source>
        <dbReference type="ARBA" id="ARBA00048864"/>
    </source>
</evidence>
<dbReference type="GO" id="GO:0005615">
    <property type="term" value="C:extracellular space"/>
    <property type="evidence" value="ECO:0007669"/>
    <property type="project" value="TreeGrafter"/>
</dbReference>
<dbReference type="AlphaFoldDB" id="A0A9R1U5F5"/>
<evidence type="ECO:0000313" key="14">
    <source>
        <dbReference type="RefSeq" id="XP_011308138.1"/>
    </source>
</evidence>
<dbReference type="Proteomes" id="UP000694866">
    <property type="component" value="Unplaced"/>
</dbReference>
<evidence type="ECO:0000256" key="7">
    <source>
        <dbReference type="ARBA" id="ARBA00023157"/>
    </source>
</evidence>
<evidence type="ECO:0000256" key="5">
    <source>
        <dbReference type="ARBA" id="ARBA00022827"/>
    </source>
</evidence>
<comment type="similarity">
    <text evidence="2 10">Belongs to the quiescin-sulfhydryl oxidase (QSOX) family.</text>
</comment>
<dbReference type="InterPro" id="IPR039798">
    <property type="entry name" value="Sulfhydryl_oxidase"/>
</dbReference>
<reference evidence="14" key="1">
    <citation type="submission" date="2025-08" db="UniProtKB">
        <authorList>
            <consortium name="RefSeq"/>
        </authorList>
    </citation>
    <scope>IDENTIFICATION</scope>
    <source>
        <strain evidence="14">USDA-PBARC FA_bdor</strain>
        <tissue evidence="14">Whole organism</tissue>
    </source>
</reference>
<dbReference type="Pfam" id="PF04777">
    <property type="entry name" value="Evr1_Alr"/>
    <property type="match status" value="1"/>
</dbReference>
<dbReference type="Gene3D" id="3.40.30.10">
    <property type="entry name" value="Glutaredoxin"/>
    <property type="match status" value="2"/>
</dbReference>
<keyword evidence="13" id="KW-1185">Reference proteome</keyword>
<dbReference type="SUPFAM" id="SSF69000">
    <property type="entry name" value="FAD-dependent thiol oxidase"/>
    <property type="match status" value="1"/>
</dbReference>
<dbReference type="PROSITE" id="PS51352">
    <property type="entry name" value="THIOREDOXIN_2"/>
    <property type="match status" value="1"/>
</dbReference>
<evidence type="ECO:0000256" key="2">
    <source>
        <dbReference type="ARBA" id="ARBA00006041"/>
    </source>
</evidence>
<keyword evidence="10" id="KW-0472">Membrane</keyword>
<keyword evidence="6 10" id="KW-0560">Oxidoreductase</keyword>
<dbReference type="Gene3D" id="1.20.120.1960">
    <property type="entry name" value="QSOX sulfhydryl oxidase domain"/>
    <property type="match status" value="1"/>
</dbReference>
<dbReference type="FunFam" id="3.40.30.10:FF:000073">
    <property type="entry name" value="Sulfhydryl oxidase"/>
    <property type="match status" value="1"/>
</dbReference>
<evidence type="ECO:0000256" key="4">
    <source>
        <dbReference type="ARBA" id="ARBA00022729"/>
    </source>
</evidence>
<dbReference type="InterPro" id="IPR040986">
    <property type="entry name" value="QSOX_FAD-bd_dom"/>
</dbReference>
<dbReference type="GeneID" id="105269514"/>
<dbReference type="KEGG" id="fas:105269514"/>
<dbReference type="GO" id="GO:0006457">
    <property type="term" value="P:protein folding"/>
    <property type="evidence" value="ECO:0007669"/>
    <property type="project" value="TreeGrafter"/>
</dbReference>
<dbReference type="GO" id="GO:0003756">
    <property type="term" value="F:protein disulfide isomerase activity"/>
    <property type="evidence" value="ECO:0007669"/>
    <property type="project" value="TreeGrafter"/>
</dbReference>
<name>A0A9R1U5F5_9HYME</name>
<organism evidence="13 14">
    <name type="scientific">Fopius arisanus</name>
    <dbReference type="NCBI Taxonomy" id="64838"/>
    <lineage>
        <taxon>Eukaryota</taxon>
        <taxon>Metazoa</taxon>
        <taxon>Ecdysozoa</taxon>
        <taxon>Arthropoda</taxon>
        <taxon>Hexapoda</taxon>
        <taxon>Insecta</taxon>
        <taxon>Pterygota</taxon>
        <taxon>Neoptera</taxon>
        <taxon>Endopterygota</taxon>
        <taxon>Hymenoptera</taxon>
        <taxon>Apocrita</taxon>
        <taxon>Ichneumonoidea</taxon>
        <taxon>Braconidae</taxon>
        <taxon>Opiinae</taxon>
        <taxon>Fopius</taxon>
    </lineage>
</organism>
<evidence type="ECO:0000259" key="11">
    <source>
        <dbReference type="PROSITE" id="PS51324"/>
    </source>
</evidence>
<dbReference type="InterPro" id="IPR042568">
    <property type="entry name" value="QSOX_FAD-bd_sf"/>
</dbReference>
<dbReference type="FunFam" id="1.20.120.310:FF:000001">
    <property type="entry name" value="Sulfhydryl oxidase"/>
    <property type="match status" value="1"/>
</dbReference>
<dbReference type="InterPro" id="IPR013766">
    <property type="entry name" value="Thioredoxin_domain"/>
</dbReference>
<dbReference type="FunFam" id="1.20.120.1960:FF:000001">
    <property type="entry name" value="Sulfhydryl oxidase"/>
    <property type="match status" value="1"/>
</dbReference>
<gene>
    <name evidence="14" type="primary">LOC105269514</name>
</gene>
<comment type="function">
    <text evidence="10">Catalyzes the oxidation of sulfhydryl groups in peptide and protein thiols to disulfides with the reduction of oxygen to hydrogen peroxide.</text>
</comment>
<dbReference type="RefSeq" id="XP_011308138.1">
    <property type="nucleotide sequence ID" value="XM_011309836.1"/>
</dbReference>
<dbReference type="Pfam" id="PF18108">
    <property type="entry name" value="QSOX_Trx1"/>
    <property type="match status" value="1"/>
</dbReference>
<keyword evidence="10" id="KW-1133">Transmembrane helix</keyword>
<dbReference type="GO" id="GO:0000139">
    <property type="term" value="C:Golgi membrane"/>
    <property type="evidence" value="ECO:0007669"/>
    <property type="project" value="TreeGrafter"/>
</dbReference>
<proteinExistence type="inferred from homology"/>
<dbReference type="PROSITE" id="PS51324">
    <property type="entry name" value="ERV_ALR"/>
    <property type="match status" value="1"/>
</dbReference>
<keyword evidence="8" id="KW-0325">Glycoprotein</keyword>
<evidence type="ECO:0000256" key="1">
    <source>
        <dbReference type="ARBA" id="ARBA00001974"/>
    </source>
</evidence>
<dbReference type="InterPro" id="IPR017905">
    <property type="entry name" value="ERV/ALR_sulphydryl_oxidase"/>
</dbReference>
<evidence type="ECO:0000313" key="13">
    <source>
        <dbReference type="Proteomes" id="UP000694866"/>
    </source>
</evidence>
<dbReference type="InterPro" id="IPR036249">
    <property type="entry name" value="Thioredoxin-like_sf"/>
</dbReference>
<keyword evidence="7" id="KW-1015">Disulfide bond</keyword>
<comment type="catalytic activity">
    <reaction evidence="9 10">
        <text>2 R'C(R)SH + O2 = R'C(R)S-S(R)CR' + H2O2</text>
        <dbReference type="Rhea" id="RHEA:17357"/>
        <dbReference type="ChEBI" id="CHEBI:15379"/>
        <dbReference type="ChEBI" id="CHEBI:16240"/>
        <dbReference type="ChEBI" id="CHEBI:16520"/>
        <dbReference type="ChEBI" id="CHEBI:17412"/>
        <dbReference type="EC" id="1.8.3.2"/>
    </reaction>
</comment>
<keyword evidence="5 10" id="KW-0274">FAD</keyword>
<evidence type="ECO:0000256" key="10">
    <source>
        <dbReference type="RuleBase" id="RU371123"/>
    </source>
</evidence>
<feature type="domain" description="ERV/ALR sulfhydryl oxidase" evidence="11">
    <location>
        <begin position="409"/>
        <end position="517"/>
    </location>
</feature>
<evidence type="ECO:0000259" key="12">
    <source>
        <dbReference type="PROSITE" id="PS51352"/>
    </source>
</evidence>
<sequence length="630" mass="72021">MNPGVILIIVYVITNNYSESKVIGSRDQLEELGNSLYNASDEVVVLDYMNLKSTIRNGKTAWIVEFYNSWCGYCQRFAPTWKEFAKGVVGWRDIVIVAAMDCSNEDNNPVCREYEIMRYPTIRYFSIGDKGIGIDAEKSMTEEGVLRGMIEQLQRDQQEGRGGHWSNIAPYRSNNSEGWKRALPVSVKFHFFLFEDKNSHLGSAVILDLHNITTLQIRRVTQDNEWLTKEFTVTSFPSLIAFNRTGSPVRLKLSEPTRAGIVKVIKKFLKTQGISTEPDRPSPWEAQTFDEKNLPSGVKPSSFPKKPVADILYQADLENALRYSLEREIPLKKRIEGEQLEALKAYLNVLKRYFPLNRGNSEFLINLHSTVSDRPSITGENFKGLVTLYQQDFFPVFTEDRGWIGCSGSASRFRGYPCGLWTLFHTLTVNHAEAFEGEDPRNRSEGMVLRAMHGYIKNFFGCADCADHFIEMAKKKDLFSVQTVDSAILWLWSAHNEVNKRLSGDVTEDPEFPKVQYPRKEHCEACRTSDGAWTSEEVLIYLKEKYGRSGIHYGSRENSEIVRPRREHITVSLDRTVQTKAGWDFTVFDISILVVLYVASAAILVLVCVQFAVKKSMKKRTFIQTLFRRA</sequence>
<dbReference type="SUPFAM" id="SSF52833">
    <property type="entry name" value="Thioredoxin-like"/>
    <property type="match status" value="1"/>
</dbReference>
<dbReference type="Pfam" id="PF00085">
    <property type="entry name" value="Thioredoxin"/>
    <property type="match status" value="1"/>
</dbReference>
<dbReference type="EC" id="1.8.3.2" evidence="10"/>
<keyword evidence="10" id="KW-0812">Transmembrane</keyword>
<evidence type="ECO:0000256" key="6">
    <source>
        <dbReference type="ARBA" id="ARBA00023002"/>
    </source>
</evidence>
<dbReference type="InterPro" id="IPR041269">
    <property type="entry name" value="QSOX_Trx1"/>
</dbReference>
<dbReference type="Gene3D" id="1.20.120.310">
    <property type="entry name" value="ERV/ALR sulfhydryl oxidase domain"/>
    <property type="match status" value="1"/>
</dbReference>
<dbReference type="GO" id="GO:0016971">
    <property type="term" value="F:flavin-dependent sulfhydryl oxidase activity"/>
    <property type="evidence" value="ECO:0007669"/>
    <property type="project" value="InterPro"/>
</dbReference>
<dbReference type="PANTHER" id="PTHR22897:SF8">
    <property type="entry name" value="SULFHYDRYL OXIDASE"/>
    <property type="match status" value="1"/>
</dbReference>
<keyword evidence="4" id="KW-0732">Signal</keyword>
<dbReference type="OrthoDB" id="59470at2759"/>
<dbReference type="PROSITE" id="PS00194">
    <property type="entry name" value="THIOREDOXIN_1"/>
    <property type="match status" value="1"/>
</dbReference>
<dbReference type="PANTHER" id="PTHR22897">
    <property type="entry name" value="QUIESCIN Q6-RELATED SULFHYDRYL OXIDASE"/>
    <property type="match status" value="1"/>
</dbReference>
<evidence type="ECO:0000256" key="8">
    <source>
        <dbReference type="ARBA" id="ARBA00023180"/>
    </source>
</evidence>
<comment type="cofactor">
    <cofactor evidence="1 10">
        <name>FAD</name>
        <dbReference type="ChEBI" id="CHEBI:57692"/>
    </cofactor>
</comment>
<dbReference type="InterPro" id="IPR017937">
    <property type="entry name" value="Thioredoxin_CS"/>
</dbReference>
<feature type="domain" description="Thioredoxin" evidence="12">
    <location>
        <begin position="21"/>
        <end position="155"/>
    </location>
</feature>
<dbReference type="InterPro" id="IPR036774">
    <property type="entry name" value="ERV/ALR_sulphydryl_oxid_sf"/>
</dbReference>
<accession>A0A9R1U5F5</accession>